<evidence type="ECO:0000259" key="7">
    <source>
        <dbReference type="Pfam" id="PF07992"/>
    </source>
</evidence>
<comment type="similarity">
    <text evidence="1">Belongs to the class-I pyridine nucleotide-disulfide oxidoreductase family.</text>
</comment>
<dbReference type="PIRSF" id="PIRSF000350">
    <property type="entry name" value="Mercury_reductase_MerA"/>
    <property type="match status" value="1"/>
</dbReference>
<evidence type="ECO:0000256" key="4">
    <source>
        <dbReference type="ARBA" id="ARBA00023002"/>
    </source>
</evidence>
<accession>E6SSF7</accession>
<evidence type="ECO:0000256" key="2">
    <source>
        <dbReference type="ARBA" id="ARBA00022630"/>
    </source>
</evidence>
<evidence type="ECO:0000313" key="8">
    <source>
        <dbReference type="EMBL" id="ADV45208.1"/>
    </source>
</evidence>
<feature type="binding site" evidence="5">
    <location>
        <position position="52"/>
    </location>
    <ligand>
        <name>FAD</name>
        <dbReference type="ChEBI" id="CHEBI:57692"/>
    </ligand>
</feature>
<dbReference type="Gene3D" id="3.30.390.30">
    <property type="match status" value="1"/>
</dbReference>
<sequence>MKQYDAIIIGFGEGGKRLATELASRNWKVAIVESPSRIYRGAYANVGYTSAKALIYESEYAERQYHDDYKNQSKFYALAIARKNKLMHFLHEKDYEKAKVNANITIYDGTASFLSENTIHVISKKGKTILKGKEIFINTGSAPAIPDIEGLTGNKRVYTCESLLHEDRLPKRLLIIGSGTVGLELATIYSGFGSEVSILERSKQFMPEYDRDIATSMAEALKRKGVSIHLNIHTQAIHDTADGITLTYTHGSGDNLCHLEGDALLLATGHRPMIDGLNPEKAGVETNECGAITVNEYLQTTAPHIWALGEVKGGRLYNHLSIDDFHIIRNRLFGDKSRSTHDRNPIAHVVFTDPPLAHVGLTEEEAARCGYSIRVSRLPASSVLRTRTLQNIDGMLKAVINAHTGQIIGCTLLCADAPEIINTVVLAMKTGQRYNVLRDFIFTRPSMNEGLNDLFKSF</sequence>
<dbReference type="InterPro" id="IPR036188">
    <property type="entry name" value="FAD/NAD-bd_sf"/>
</dbReference>
<dbReference type="GO" id="GO:0050660">
    <property type="term" value="F:flavin adenine dinucleotide binding"/>
    <property type="evidence" value="ECO:0007669"/>
    <property type="project" value="TreeGrafter"/>
</dbReference>
<organism evidence="8 9">
    <name type="scientific">Bacteroides helcogenes (strain ATCC 35417 / DSM 20613 / JCM 6297 / CCUG 15421 / P 36-108)</name>
    <dbReference type="NCBI Taxonomy" id="693979"/>
    <lineage>
        <taxon>Bacteria</taxon>
        <taxon>Pseudomonadati</taxon>
        <taxon>Bacteroidota</taxon>
        <taxon>Bacteroidia</taxon>
        <taxon>Bacteroidales</taxon>
        <taxon>Bacteroidaceae</taxon>
        <taxon>Bacteroides</taxon>
    </lineage>
</organism>
<dbReference type="EMBL" id="CP002352">
    <property type="protein sequence ID" value="ADV45208.1"/>
    <property type="molecule type" value="Genomic_DNA"/>
</dbReference>
<reference key="1">
    <citation type="submission" date="2010-11" db="EMBL/GenBank/DDBJ databases">
        <title>The complete genome of Bacteroides helcogenes P 36-108.</title>
        <authorList>
            <consortium name="US DOE Joint Genome Institute (JGI-PGF)"/>
            <person name="Lucas S."/>
            <person name="Copeland A."/>
            <person name="Lapidus A."/>
            <person name="Bruce D."/>
            <person name="Goodwin L."/>
            <person name="Pitluck S."/>
            <person name="Kyrpides N."/>
            <person name="Mavromatis K."/>
            <person name="Ivanova N."/>
            <person name="Zeytun A."/>
            <person name="Brettin T."/>
            <person name="Detter J.C."/>
            <person name="Tapia R."/>
            <person name="Han C."/>
            <person name="Land M."/>
            <person name="Hauser L."/>
            <person name="Markowitz V."/>
            <person name="Cheng J.-F."/>
            <person name="Hugenholtz P."/>
            <person name="Woyke T."/>
            <person name="Wu D."/>
            <person name="Gronow S."/>
            <person name="Wellnitz S."/>
            <person name="Brambilla E."/>
            <person name="Klenk H.-P."/>
            <person name="Eisen J.A."/>
        </authorList>
    </citation>
    <scope>NUCLEOTIDE SEQUENCE</scope>
    <source>
        <strain>P 36-108</strain>
    </source>
</reference>
<protein>
    <submittedName>
        <fullName evidence="8">FAD-dependent pyridine nucleotide-disulfide oxidoreductase</fullName>
    </submittedName>
</protein>
<feature type="binding site" evidence="5">
    <location>
        <position position="269"/>
    </location>
    <ligand>
        <name>NAD(+)</name>
        <dbReference type="ChEBI" id="CHEBI:57540"/>
    </ligand>
</feature>
<dbReference type="RefSeq" id="WP_013548795.1">
    <property type="nucleotide sequence ID" value="NC_014933.1"/>
</dbReference>
<keyword evidence="5" id="KW-0547">Nucleotide-binding</keyword>
<keyword evidence="9" id="KW-1185">Reference proteome</keyword>
<evidence type="ECO:0000259" key="6">
    <source>
        <dbReference type="Pfam" id="PF02852"/>
    </source>
</evidence>
<dbReference type="InterPro" id="IPR023753">
    <property type="entry name" value="FAD/NAD-binding_dom"/>
</dbReference>
<dbReference type="Gene3D" id="3.50.50.60">
    <property type="entry name" value="FAD/NAD(P)-binding domain"/>
    <property type="match status" value="2"/>
</dbReference>
<gene>
    <name evidence="8" type="ordered locus">Bache_3285</name>
</gene>
<dbReference type="PATRIC" id="fig|693979.3.peg.3449"/>
<comment type="cofactor">
    <cofactor evidence="5">
        <name>FAD</name>
        <dbReference type="ChEBI" id="CHEBI:57692"/>
    </cofactor>
    <text evidence="5">Binds 1 FAD per subunit.</text>
</comment>
<keyword evidence="2" id="KW-0285">Flavoprotein</keyword>
<feature type="domain" description="FAD/NAD(P)-binding" evidence="7">
    <location>
        <begin position="4"/>
        <end position="312"/>
    </location>
</feature>
<dbReference type="KEGG" id="bhl:Bache_3285"/>
<dbReference type="PRINTS" id="PR00368">
    <property type="entry name" value="FADPNR"/>
</dbReference>
<dbReference type="InterPro" id="IPR016156">
    <property type="entry name" value="FAD/NAD-linked_Rdtase_dimer_sf"/>
</dbReference>
<feature type="domain" description="Pyridine nucleotide-disulphide oxidoreductase dimerisation" evidence="6">
    <location>
        <begin position="346"/>
        <end position="452"/>
    </location>
</feature>
<dbReference type="HOGENOM" id="CLU_016755_1_2_10"/>
<dbReference type="OrthoDB" id="9800167at2"/>
<dbReference type="InterPro" id="IPR001100">
    <property type="entry name" value="Pyr_nuc-diS_OxRdtase"/>
</dbReference>
<reference evidence="8 9" key="2">
    <citation type="journal article" date="2011" name="Stand. Genomic Sci.">
        <title>Complete genome sequence of Bacteroides helcogenes type strain (P 36-108).</title>
        <authorList>
            <person name="Pati A."/>
            <person name="Gronow S."/>
            <person name="Zeytun A."/>
            <person name="Lapidus A."/>
            <person name="Nolan M."/>
            <person name="Hammon N."/>
            <person name="Deshpande S."/>
            <person name="Cheng J.F."/>
            <person name="Tapia R."/>
            <person name="Han C."/>
            <person name="Goodwin L."/>
            <person name="Pitluck S."/>
            <person name="Liolios K."/>
            <person name="Pagani I."/>
            <person name="Ivanova N."/>
            <person name="Mavromatis K."/>
            <person name="Chen A."/>
            <person name="Palaniappan K."/>
            <person name="Land M."/>
            <person name="Hauser L."/>
            <person name="Chang Y.J."/>
            <person name="Jeffries C.D."/>
            <person name="Detter J.C."/>
            <person name="Brambilla E."/>
            <person name="Rohde M."/>
            <person name="Goker M."/>
            <person name="Woyke T."/>
            <person name="Bristow J."/>
            <person name="Eisen J.A."/>
            <person name="Markowitz V."/>
            <person name="Hugenholtz P."/>
            <person name="Kyrpides N.C."/>
            <person name="Klenk H.P."/>
            <person name="Lucas S."/>
        </authorList>
    </citation>
    <scope>NUCLEOTIDE SEQUENCE [LARGE SCALE GENOMIC DNA]</scope>
    <source>
        <strain evidence="9">ATCC 35417 / DSM 20613 / JCM 6297 / CCUG 15421 / P 36-108</strain>
    </source>
</reference>
<dbReference type="GO" id="GO:0003955">
    <property type="term" value="F:NAD(P)H dehydrogenase (quinone) activity"/>
    <property type="evidence" value="ECO:0007669"/>
    <property type="project" value="TreeGrafter"/>
</dbReference>
<feature type="binding site" evidence="5">
    <location>
        <begin position="139"/>
        <end position="141"/>
    </location>
    <ligand>
        <name>FAD</name>
        <dbReference type="ChEBI" id="CHEBI:57692"/>
    </ligand>
</feature>
<dbReference type="Pfam" id="PF07992">
    <property type="entry name" value="Pyr_redox_2"/>
    <property type="match status" value="1"/>
</dbReference>
<dbReference type="Proteomes" id="UP000008630">
    <property type="component" value="Chromosome"/>
</dbReference>
<proteinExistence type="inferred from homology"/>
<evidence type="ECO:0000256" key="5">
    <source>
        <dbReference type="PIRSR" id="PIRSR000350-3"/>
    </source>
</evidence>
<dbReference type="InterPro" id="IPR004099">
    <property type="entry name" value="Pyr_nucl-diS_OxRdtase_dimer"/>
</dbReference>
<dbReference type="eggNOG" id="COG1249">
    <property type="taxonomic scope" value="Bacteria"/>
</dbReference>
<evidence type="ECO:0000313" key="9">
    <source>
        <dbReference type="Proteomes" id="UP000008630"/>
    </source>
</evidence>
<evidence type="ECO:0000256" key="3">
    <source>
        <dbReference type="ARBA" id="ARBA00022827"/>
    </source>
</evidence>
<dbReference type="SUPFAM" id="SSF55424">
    <property type="entry name" value="FAD/NAD-linked reductases, dimerisation (C-terminal) domain"/>
    <property type="match status" value="1"/>
</dbReference>
<keyword evidence="4" id="KW-0560">Oxidoreductase</keyword>
<name>E6SSF7_BACT6</name>
<feature type="binding site" evidence="5">
    <location>
        <begin position="177"/>
        <end position="184"/>
    </location>
    <ligand>
        <name>NAD(+)</name>
        <dbReference type="ChEBI" id="CHEBI:57540"/>
    </ligand>
</feature>
<feature type="binding site" evidence="5">
    <location>
        <position position="200"/>
    </location>
    <ligand>
        <name>NAD(+)</name>
        <dbReference type="ChEBI" id="CHEBI:57540"/>
    </ligand>
</feature>
<evidence type="ECO:0000256" key="1">
    <source>
        <dbReference type="ARBA" id="ARBA00007532"/>
    </source>
</evidence>
<dbReference type="PANTHER" id="PTHR43014">
    <property type="entry name" value="MERCURIC REDUCTASE"/>
    <property type="match status" value="1"/>
</dbReference>
<dbReference type="STRING" id="693979.Bache_3285"/>
<dbReference type="FunFam" id="3.30.390.30:FF:000001">
    <property type="entry name" value="Dihydrolipoyl dehydrogenase"/>
    <property type="match status" value="1"/>
</dbReference>
<keyword evidence="5" id="KW-0520">NAD</keyword>
<dbReference type="Pfam" id="PF02852">
    <property type="entry name" value="Pyr_redox_dim"/>
    <property type="match status" value="1"/>
</dbReference>
<dbReference type="PANTHER" id="PTHR43014:SF4">
    <property type="entry name" value="PYRIDINE NUCLEOTIDE-DISULFIDE OXIDOREDUCTASE RCLA-RELATED"/>
    <property type="match status" value="1"/>
</dbReference>
<dbReference type="SUPFAM" id="SSF51905">
    <property type="entry name" value="FAD/NAD(P)-binding domain"/>
    <property type="match status" value="1"/>
</dbReference>
<dbReference type="PRINTS" id="PR00411">
    <property type="entry name" value="PNDRDTASEI"/>
</dbReference>
<keyword evidence="3 5" id="KW-0274">FAD</keyword>
<dbReference type="AlphaFoldDB" id="E6SSF7"/>